<dbReference type="Proteomes" id="UP000053512">
    <property type="component" value="Unassembled WGS sequence"/>
</dbReference>
<evidence type="ECO:0000313" key="3">
    <source>
        <dbReference type="Proteomes" id="UP000053512"/>
    </source>
</evidence>
<evidence type="ECO:0000256" key="1">
    <source>
        <dbReference type="SAM" id="Phobius"/>
    </source>
</evidence>
<dbReference type="EMBL" id="LQBK01000022">
    <property type="protein sequence ID" value="KUG56633.1"/>
    <property type="molecule type" value="Genomic_DNA"/>
</dbReference>
<feature type="transmembrane region" description="Helical" evidence="1">
    <location>
        <begin position="19"/>
        <end position="41"/>
    </location>
</feature>
<accession>A0A0W8I9M6</accession>
<dbReference type="AlphaFoldDB" id="A0A0W8I9M6"/>
<evidence type="ECO:0000313" key="2">
    <source>
        <dbReference type="EMBL" id="KUG56633.1"/>
    </source>
</evidence>
<sequence>MPAEPEAGDTTAPKKARTWLWWVAAWFLWTFVADEILEAVLDWMVAAYDYVTRAQAGLCLGWGAAALGIVVLAGARPRRRRAPDPEA</sequence>
<comment type="caution">
    <text evidence="2">The sequence shown here is derived from an EMBL/GenBank/DDBJ whole genome shotgun (WGS) entry which is preliminary data.</text>
</comment>
<keyword evidence="1" id="KW-1133">Transmembrane helix</keyword>
<proteinExistence type="predicted"/>
<name>A0A0W8I9M6_KOCRO</name>
<protein>
    <submittedName>
        <fullName evidence="2">Uncharacterized protein</fullName>
    </submittedName>
</protein>
<dbReference type="OrthoDB" id="10006312at2"/>
<dbReference type="RefSeq" id="WP_058874381.1">
    <property type="nucleotide sequence ID" value="NZ_LQBK01000022.1"/>
</dbReference>
<reference evidence="3" key="1">
    <citation type="submission" date="2015-12" db="EMBL/GenBank/DDBJ databases">
        <authorList>
            <person name="Nair G.R."/>
            <person name="Kaur G."/>
            <person name="Mayilraj S."/>
        </authorList>
    </citation>
    <scope>NUCLEOTIDE SEQUENCE [LARGE SCALE GENOMIC DNA]</scope>
    <source>
        <strain evidence="3">CD08_4</strain>
    </source>
</reference>
<keyword evidence="1" id="KW-0472">Membrane</keyword>
<organism evidence="2 3">
    <name type="scientific">Kocuria rosea subsp. polaris</name>
    <dbReference type="NCBI Taxonomy" id="136273"/>
    <lineage>
        <taxon>Bacteria</taxon>
        <taxon>Bacillati</taxon>
        <taxon>Actinomycetota</taxon>
        <taxon>Actinomycetes</taxon>
        <taxon>Micrococcales</taxon>
        <taxon>Micrococcaceae</taxon>
        <taxon>Kocuria</taxon>
    </lineage>
</organism>
<feature type="transmembrane region" description="Helical" evidence="1">
    <location>
        <begin position="53"/>
        <end position="75"/>
    </location>
</feature>
<keyword evidence="1" id="KW-0812">Transmembrane</keyword>
<gene>
    <name evidence="2" type="ORF">AVL61_06135</name>
</gene>